<dbReference type="PRINTS" id="PR00412">
    <property type="entry name" value="EPOXHYDRLASE"/>
</dbReference>
<name>A0ABS0PTA8_9BRAD</name>
<keyword evidence="4" id="KW-1185">Reference proteome</keyword>
<proteinExistence type="predicted"/>
<dbReference type="GO" id="GO:0016787">
    <property type="term" value="F:hydrolase activity"/>
    <property type="evidence" value="ECO:0007669"/>
    <property type="project" value="UniProtKB-KW"/>
</dbReference>
<dbReference type="RefSeq" id="WP_197961615.1">
    <property type="nucleotide sequence ID" value="NZ_JACCHP010000015.1"/>
</dbReference>
<dbReference type="Pfam" id="PF00561">
    <property type="entry name" value="Abhydrolase_1"/>
    <property type="match status" value="1"/>
</dbReference>
<comment type="caution">
    <text evidence="3">The sequence shown here is derived from an EMBL/GenBank/DDBJ whole genome shotgun (WGS) entry which is preliminary data.</text>
</comment>
<dbReference type="PANTHER" id="PTHR43329">
    <property type="entry name" value="EPOXIDE HYDROLASE"/>
    <property type="match status" value="1"/>
</dbReference>
<reference evidence="3 4" key="1">
    <citation type="submission" date="2020-07" db="EMBL/GenBank/DDBJ databases">
        <title>Bradyrhizobium diversity isolated from nodules of indigenous legumes of Western Australia.</title>
        <authorList>
            <person name="Klepa M.S."/>
        </authorList>
    </citation>
    <scope>NUCLEOTIDE SEQUENCE [LARGE SCALE GENOMIC DNA]</scope>
    <source>
        <strain evidence="3 4">CNPSo 4010</strain>
    </source>
</reference>
<dbReference type="SUPFAM" id="SSF53474">
    <property type="entry name" value="alpha/beta-Hydrolases"/>
    <property type="match status" value="1"/>
</dbReference>
<dbReference type="EMBL" id="JACCHP010000015">
    <property type="protein sequence ID" value="MBH5400434.1"/>
    <property type="molecule type" value="Genomic_DNA"/>
</dbReference>
<feature type="domain" description="AB hydrolase-1" evidence="2">
    <location>
        <begin position="40"/>
        <end position="361"/>
    </location>
</feature>
<sequence length="382" mass="42646">MLDLPPPPLPAGIRSRTIDGINGLRMHVLEAGFESKGRPCILLLHGFPELAFSWRKVMPALSSAGYHVIAPDQRGYGRTTGWSADYDDDLAPFSLFNLVRDALGLVSAFGYRQADVVGHDFGSPVAAWCALIRPDVFRSVTMMSAPFGGPPALPFGTVDNPAKPAAEDPVHRELAALPRPRKHYQWYYSTREANADMHRASQGVHDFLRAYYHHKSADWTDNKPYPLRAWSAQELAKLPTYYVMDLHETMAETVAKEMPSAAAIAVNQWLPDRELAYYSVEYSRTGFQGGLQWYRYGTSGMLNNEMQLFAGRSIDVPSCFISGKQDWGTYQRPGAFETMQRSACTKMLGCHLVDGAGHWVQQEQPVEVSRLLLDFLAKARTA</sequence>
<evidence type="ECO:0000313" key="3">
    <source>
        <dbReference type="EMBL" id="MBH5400434.1"/>
    </source>
</evidence>
<evidence type="ECO:0000256" key="1">
    <source>
        <dbReference type="ARBA" id="ARBA00022801"/>
    </source>
</evidence>
<protein>
    <submittedName>
        <fullName evidence="3">Alpha/beta fold hydrolase</fullName>
    </submittedName>
</protein>
<dbReference type="Gene3D" id="3.40.50.1820">
    <property type="entry name" value="alpha/beta hydrolase"/>
    <property type="match status" value="1"/>
</dbReference>
<dbReference type="InterPro" id="IPR000073">
    <property type="entry name" value="AB_hydrolase_1"/>
</dbReference>
<evidence type="ECO:0000259" key="2">
    <source>
        <dbReference type="Pfam" id="PF00561"/>
    </source>
</evidence>
<gene>
    <name evidence="3" type="ORF">HZZ13_21945</name>
</gene>
<dbReference type="InterPro" id="IPR029058">
    <property type="entry name" value="AB_hydrolase_fold"/>
</dbReference>
<keyword evidence="1 3" id="KW-0378">Hydrolase</keyword>
<dbReference type="Proteomes" id="UP000807370">
    <property type="component" value="Unassembled WGS sequence"/>
</dbReference>
<accession>A0ABS0PTA8</accession>
<dbReference type="InterPro" id="IPR000639">
    <property type="entry name" value="Epox_hydrolase-like"/>
</dbReference>
<evidence type="ECO:0000313" key="4">
    <source>
        <dbReference type="Proteomes" id="UP000807370"/>
    </source>
</evidence>
<organism evidence="3 4">
    <name type="scientific">Bradyrhizobium agreste</name>
    <dbReference type="NCBI Taxonomy" id="2751811"/>
    <lineage>
        <taxon>Bacteria</taxon>
        <taxon>Pseudomonadati</taxon>
        <taxon>Pseudomonadota</taxon>
        <taxon>Alphaproteobacteria</taxon>
        <taxon>Hyphomicrobiales</taxon>
        <taxon>Nitrobacteraceae</taxon>
        <taxon>Bradyrhizobium</taxon>
    </lineage>
</organism>